<dbReference type="GO" id="GO:0000166">
    <property type="term" value="F:nucleotide binding"/>
    <property type="evidence" value="ECO:0007669"/>
    <property type="project" value="InterPro"/>
</dbReference>
<dbReference type="AlphaFoldDB" id="A0AAV1BY14"/>
<feature type="domain" description="Cation-transporting P-type ATPase C-terminal" evidence="9">
    <location>
        <begin position="697"/>
        <end position="873"/>
    </location>
</feature>
<dbReference type="Gene3D" id="3.40.1110.10">
    <property type="entry name" value="Calcium-transporting ATPase, cytoplasmic domain N"/>
    <property type="match status" value="1"/>
</dbReference>
<keyword evidence="6 8" id="KW-0472">Membrane</keyword>
<comment type="subcellular location">
    <subcellularLocation>
        <location evidence="1">Membrane</location>
    </subcellularLocation>
</comment>
<feature type="transmembrane region" description="Helical" evidence="8">
    <location>
        <begin position="704"/>
        <end position="724"/>
    </location>
</feature>
<keyword evidence="11" id="KW-1185">Reference proteome</keyword>
<dbReference type="GO" id="GO:0005886">
    <property type="term" value="C:plasma membrane"/>
    <property type="evidence" value="ECO:0007669"/>
    <property type="project" value="TreeGrafter"/>
</dbReference>
<feature type="transmembrane region" description="Helical" evidence="8">
    <location>
        <begin position="221"/>
        <end position="246"/>
    </location>
</feature>
<dbReference type="InterPro" id="IPR023299">
    <property type="entry name" value="ATPase_P-typ_cyto_dom_N"/>
</dbReference>
<dbReference type="SUPFAM" id="SSF56784">
    <property type="entry name" value="HAD-like"/>
    <property type="match status" value="1"/>
</dbReference>
<dbReference type="Gene3D" id="3.40.50.1000">
    <property type="entry name" value="HAD superfamily/HAD-like"/>
    <property type="match status" value="1"/>
</dbReference>
<evidence type="ECO:0000313" key="10">
    <source>
        <dbReference type="EMBL" id="CAI9088259.1"/>
    </source>
</evidence>
<reference evidence="10" key="1">
    <citation type="submission" date="2023-03" db="EMBL/GenBank/DDBJ databases">
        <authorList>
            <person name="Julca I."/>
        </authorList>
    </citation>
    <scope>NUCLEOTIDE SEQUENCE</scope>
</reference>
<feature type="transmembrane region" description="Helical" evidence="8">
    <location>
        <begin position="674"/>
        <end position="692"/>
    </location>
</feature>
<dbReference type="Pfam" id="PF00689">
    <property type="entry name" value="Cation_ATPase_C"/>
    <property type="match status" value="1"/>
</dbReference>
<keyword evidence="4" id="KW-0460">Magnesium</keyword>
<dbReference type="PANTHER" id="PTHR24093:SF432">
    <property type="entry name" value="CALCIUM-TRANSPORTING ATPASE 12, PLASMA MEMBRANE-TYPE-LIKE"/>
    <property type="match status" value="1"/>
</dbReference>
<dbReference type="InterPro" id="IPR023298">
    <property type="entry name" value="ATPase_P-typ_TM_dom_sf"/>
</dbReference>
<evidence type="ECO:0000256" key="5">
    <source>
        <dbReference type="ARBA" id="ARBA00022989"/>
    </source>
</evidence>
<protein>
    <submittedName>
        <fullName evidence="10">OLC1v1022540C1</fullName>
    </submittedName>
</protein>
<feature type="transmembrane region" description="Helical" evidence="8">
    <location>
        <begin position="776"/>
        <end position="799"/>
    </location>
</feature>
<dbReference type="Gene3D" id="1.20.1110.10">
    <property type="entry name" value="Calcium-transporting ATPase, transmembrane domain"/>
    <property type="match status" value="2"/>
</dbReference>
<evidence type="ECO:0000256" key="2">
    <source>
        <dbReference type="ARBA" id="ARBA00022692"/>
    </source>
</evidence>
<dbReference type="PANTHER" id="PTHR24093">
    <property type="entry name" value="CATION TRANSPORTING ATPASE"/>
    <property type="match status" value="1"/>
</dbReference>
<dbReference type="SUPFAM" id="SSF81665">
    <property type="entry name" value="Calcium ATPase, transmembrane domain M"/>
    <property type="match status" value="1"/>
</dbReference>
<evidence type="ECO:0000256" key="7">
    <source>
        <dbReference type="SAM" id="MobiDB-lite"/>
    </source>
</evidence>
<evidence type="ECO:0000256" key="1">
    <source>
        <dbReference type="ARBA" id="ARBA00004370"/>
    </source>
</evidence>
<dbReference type="InterPro" id="IPR036412">
    <property type="entry name" value="HAD-like_sf"/>
</dbReference>
<dbReference type="SUPFAM" id="SSF81660">
    <property type="entry name" value="Metal cation-transporting ATPase, ATP-binding domain N"/>
    <property type="match status" value="1"/>
</dbReference>
<feature type="region of interest" description="Disordered" evidence="7">
    <location>
        <begin position="449"/>
        <end position="472"/>
    </location>
</feature>
<dbReference type="GO" id="GO:0005388">
    <property type="term" value="F:P-type calcium transporter activity"/>
    <property type="evidence" value="ECO:0007669"/>
    <property type="project" value="TreeGrafter"/>
</dbReference>
<gene>
    <name evidence="10" type="ORF">OLC1_LOCUS878</name>
</gene>
<dbReference type="InterPro" id="IPR006068">
    <property type="entry name" value="ATPase_P-typ_cation-transptr_C"/>
</dbReference>
<evidence type="ECO:0000259" key="9">
    <source>
        <dbReference type="Pfam" id="PF00689"/>
    </source>
</evidence>
<feature type="transmembrane region" description="Helical" evidence="8">
    <location>
        <begin position="95"/>
        <end position="117"/>
    </location>
</feature>
<feature type="transmembrane region" description="Helical" evidence="8">
    <location>
        <begin position="60"/>
        <end position="83"/>
    </location>
</feature>
<dbReference type="Pfam" id="PF13246">
    <property type="entry name" value="Cation_ATPase"/>
    <property type="match status" value="1"/>
</dbReference>
<dbReference type="GO" id="GO:0046872">
    <property type="term" value="F:metal ion binding"/>
    <property type="evidence" value="ECO:0007669"/>
    <property type="project" value="UniProtKB-KW"/>
</dbReference>
<evidence type="ECO:0000256" key="4">
    <source>
        <dbReference type="ARBA" id="ARBA00022842"/>
    </source>
</evidence>
<dbReference type="InterPro" id="IPR023214">
    <property type="entry name" value="HAD_sf"/>
</dbReference>
<keyword evidence="2 8" id="KW-0812">Transmembrane</keyword>
<organism evidence="10 11">
    <name type="scientific">Oldenlandia corymbosa var. corymbosa</name>
    <dbReference type="NCBI Taxonomy" id="529605"/>
    <lineage>
        <taxon>Eukaryota</taxon>
        <taxon>Viridiplantae</taxon>
        <taxon>Streptophyta</taxon>
        <taxon>Embryophyta</taxon>
        <taxon>Tracheophyta</taxon>
        <taxon>Spermatophyta</taxon>
        <taxon>Magnoliopsida</taxon>
        <taxon>eudicotyledons</taxon>
        <taxon>Gunneridae</taxon>
        <taxon>Pentapetalae</taxon>
        <taxon>asterids</taxon>
        <taxon>lamiids</taxon>
        <taxon>Gentianales</taxon>
        <taxon>Rubiaceae</taxon>
        <taxon>Rubioideae</taxon>
        <taxon>Spermacoceae</taxon>
        <taxon>Hedyotis-Oldenlandia complex</taxon>
        <taxon>Oldenlandia</taxon>
    </lineage>
</organism>
<evidence type="ECO:0000256" key="6">
    <source>
        <dbReference type="ARBA" id="ARBA00023136"/>
    </source>
</evidence>
<evidence type="ECO:0000256" key="8">
    <source>
        <dbReference type="SAM" id="Phobius"/>
    </source>
</evidence>
<proteinExistence type="predicted"/>
<feature type="transmembrane region" description="Helical" evidence="8">
    <location>
        <begin position="854"/>
        <end position="875"/>
    </location>
</feature>
<sequence>MSSSTPLDHSCESQVSIEIKEASADNDKHQTESNDDHEAYHPHEYIIKMLLMMMMRLKKVVVEALKDGSILLLMCCASLSMLIDVKRNGPKSLFLDGIIIVLSISFVATFGSIFRFLKTRFSMGSSSPLVTRDDISGNHHHHRKEANFENGIHKTSSFLEKIWLSLSLVILIVQVIRCFLCKCDDESLNLDPKGVKNTVEEIMNEAANIAYKKGEKSTSGLVRVLCVVVFATRDGLPLGLFVLLLVSSRKIKSSFEETLMVQKLSACAMLGLVTTLFVSKTDDLTLNHANMGELWVGLNLIHNVLEELSCQVLEKLQIGVCCMNSSGSESMEEDSLLLWAHKVLQVDNHNDDIGKNCVIIQNESVEIHRGIKFMVKKTIDDAKEAVEMHWRGDLECVLSKCSHYYDPDGTIQSLDEETRAKFKSIIDEDNTRSNLKQFGFAYKKVETEEKSASTKLEEEEEESDGHSRTDVADEKTHAIRLKVDDHDHGWILIGLVFLKNPYPPEVKEAIQAFKDLDVNIKMVDDDDDDEKTARIMAFSSGIFSPNEVTSESAVTNGSKFRGIPEETLMKIIKEAHVIVNTTPADKLIMVQCLKKKGDEEVVAILTDSCIREIPSLIEADVGIFMCNDENNIPESAKEDADIIIGRPKMNMAEIVGIFRFGRYVCQSIANLLELHVILNFCAVMLNLIFEVWKSKAIFSSLQLLWTNMVVETLGAFALGIILEIKPSSNHQHHDVVLPVITKKMWRNVAIHTGAQVSFLLMIELKGKSIGHDVDDGVVTSMIFNSFILCQVFILVGVTMKMNGKYGISWRAPPLFSMEKLVFLIVVGMILALQVVMTDIMGVVDHWGNMDLKRWFICIGVAGLSTLVGSVANWMASTIASVIV</sequence>
<evidence type="ECO:0000256" key="3">
    <source>
        <dbReference type="ARBA" id="ARBA00022723"/>
    </source>
</evidence>
<dbReference type="Proteomes" id="UP001161247">
    <property type="component" value="Chromosome 1"/>
</dbReference>
<keyword evidence="3" id="KW-0479">Metal-binding</keyword>
<evidence type="ECO:0000313" key="11">
    <source>
        <dbReference type="Proteomes" id="UP001161247"/>
    </source>
</evidence>
<accession>A0AAV1BY14</accession>
<name>A0AAV1BY14_OLDCO</name>
<dbReference type="EMBL" id="OX459118">
    <property type="protein sequence ID" value="CAI9088259.1"/>
    <property type="molecule type" value="Genomic_DNA"/>
</dbReference>
<keyword evidence="5 8" id="KW-1133">Transmembrane helix</keyword>
<feature type="transmembrane region" description="Helical" evidence="8">
    <location>
        <begin position="819"/>
        <end position="842"/>
    </location>
</feature>